<dbReference type="Proteomes" id="UP000692954">
    <property type="component" value="Unassembled WGS sequence"/>
</dbReference>
<dbReference type="FunFam" id="3.90.70.10:FF:000332">
    <property type="entry name" value="Cathepsin L1"/>
    <property type="match status" value="1"/>
</dbReference>
<protein>
    <recommendedName>
        <fullName evidence="8">Papain family cysteine protease</fullName>
    </recommendedName>
</protein>
<proteinExistence type="predicted"/>
<dbReference type="InterPro" id="IPR013201">
    <property type="entry name" value="Prot_inhib_I29"/>
</dbReference>
<organism evidence="6 7">
    <name type="scientific">Paramecium sonneborni</name>
    <dbReference type="NCBI Taxonomy" id="65129"/>
    <lineage>
        <taxon>Eukaryota</taxon>
        <taxon>Sar</taxon>
        <taxon>Alveolata</taxon>
        <taxon>Ciliophora</taxon>
        <taxon>Intramacronucleata</taxon>
        <taxon>Oligohymenophorea</taxon>
        <taxon>Peniculida</taxon>
        <taxon>Parameciidae</taxon>
        <taxon>Paramecium</taxon>
    </lineage>
</organism>
<evidence type="ECO:0000313" key="6">
    <source>
        <dbReference type="EMBL" id="CAD8074138.1"/>
    </source>
</evidence>
<evidence type="ECO:0000256" key="1">
    <source>
        <dbReference type="ARBA" id="ARBA00023145"/>
    </source>
</evidence>
<dbReference type="EMBL" id="CAJJDN010000031">
    <property type="protein sequence ID" value="CAD8074138.1"/>
    <property type="molecule type" value="Genomic_DNA"/>
</dbReference>
<keyword evidence="2" id="KW-1015">Disulfide bond</keyword>
<name>A0A8S1LZV1_9CILI</name>
<dbReference type="GO" id="GO:0008234">
    <property type="term" value="F:cysteine-type peptidase activity"/>
    <property type="evidence" value="ECO:0007669"/>
    <property type="project" value="InterPro"/>
</dbReference>
<evidence type="ECO:0000259" key="5">
    <source>
        <dbReference type="SMART" id="SM00848"/>
    </source>
</evidence>
<keyword evidence="1" id="KW-0865">Zymogen</keyword>
<evidence type="ECO:0000256" key="2">
    <source>
        <dbReference type="ARBA" id="ARBA00023157"/>
    </source>
</evidence>
<dbReference type="InterPro" id="IPR000169">
    <property type="entry name" value="Pept_cys_AS"/>
</dbReference>
<sequence length="352" mass="39799">MQKGLLTILAITLLAGTSLLNTVQNSEQSSFLEDEIMKIYQNWQREHGKRYSQFENSHRFGIFKKNYAYIQEHQKRVEAGLETYEIGLNSFADLSVEEFEAKYLKLKSSSQREQRNQVYKKQGKQVPVEVDLRKDGVVSEVKNQGSCGSCWAFSAVAALETALRQSGVQNVELSEQELVDCAVLDEFESEGCDGGEMYDGFAYASKYGIAIRSEYPYAAVDQQCQAKKTKTRYQFSGFVDVESLNPNAYVEAAAEHALSVGINASGINFQLYRKGIYNAKCDSRKEAINHGVTNVGYAPEYYLIKNSWGISWGEQGYIRFARINDKEGQCGVQQEVNYPIYKLFENQSTIVE</sequence>
<feature type="domain" description="Peptidase C1A papain C-terminal" evidence="4">
    <location>
        <begin position="126"/>
        <end position="340"/>
    </location>
</feature>
<dbReference type="Pfam" id="PF00112">
    <property type="entry name" value="Peptidase_C1"/>
    <property type="match status" value="1"/>
</dbReference>
<keyword evidence="7" id="KW-1185">Reference proteome</keyword>
<keyword evidence="3" id="KW-0732">Signal</keyword>
<dbReference type="InterPro" id="IPR013128">
    <property type="entry name" value="Peptidase_C1A"/>
</dbReference>
<dbReference type="OrthoDB" id="190265at2759"/>
<evidence type="ECO:0000256" key="3">
    <source>
        <dbReference type="SAM" id="SignalP"/>
    </source>
</evidence>
<dbReference type="InterPro" id="IPR000668">
    <property type="entry name" value="Peptidase_C1A_C"/>
</dbReference>
<dbReference type="GO" id="GO:0006508">
    <property type="term" value="P:proteolysis"/>
    <property type="evidence" value="ECO:0007669"/>
    <property type="project" value="InterPro"/>
</dbReference>
<dbReference type="SMART" id="SM00645">
    <property type="entry name" value="Pept_C1"/>
    <property type="match status" value="1"/>
</dbReference>
<dbReference type="AlphaFoldDB" id="A0A8S1LZV1"/>
<dbReference type="Pfam" id="PF08246">
    <property type="entry name" value="Inhibitor_I29"/>
    <property type="match status" value="1"/>
</dbReference>
<feature type="signal peptide" evidence="3">
    <location>
        <begin position="1"/>
        <end position="20"/>
    </location>
</feature>
<dbReference type="CDD" id="cd02248">
    <property type="entry name" value="Peptidase_C1A"/>
    <property type="match status" value="1"/>
</dbReference>
<feature type="domain" description="Cathepsin propeptide inhibitor" evidence="5">
    <location>
        <begin position="40"/>
        <end position="99"/>
    </location>
</feature>
<gene>
    <name evidence="6" type="ORF">PSON_ATCC_30995.1.T0310334</name>
</gene>
<evidence type="ECO:0000313" key="7">
    <source>
        <dbReference type="Proteomes" id="UP000692954"/>
    </source>
</evidence>
<dbReference type="SMART" id="SM00848">
    <property type="entry name" value="Inhibitor_I29"/>
    <property type="match status" value="1"/>
</dbReference>
<dbReference type="PROSITE" id="PS00139">
    <property type="entry name" value="THIOL_PROTEASE_CYS"/>
    <property type="match status" value="1"/>
</dbReference>
<evidence type="ECO:0008006" key="8">
    <source>
        <dbReference type="Google" id="ProtNLM"/>
    </source>
</evidence>
<comment type="caution">
    <text evidence="6">The sequence shown here is derived from an EMBL/GenBank/DDBJ whole genome shotgun (WGS) entry which is preliminary data.</text>
</comment>
<dbReference type="PANTHER" id="PTHR12411">
    <property type="entry name" value="CYSTEINE PROTEASE FAMILY C1-RELATED"/>
    <property type="match status" value="1"/>
</dbReference>
<accession>A0A8S1LZV1</accession>
<reference evidence="6" key="1">
    <citation type="submission" date="2021-01" db="EMBL/GenBank/DDBJ databases">
        <authorList>
            <consortium name="Genoscope - CEA"/>
            <person name="William W."/>
        </authorList>
    </citation>
    <scope>NUCLEOTIDE SEQUENCE</scope>
</reference>
<dbReference type="InterPro" id="IPR039417">
    <property type="entry name" value="Peptidase_C1A_papain-like"/>
</dbReference>
<feature type="chain" id="PRO_5035849923" description="Papain family cysteine protease" evidence="3">
    <location>
        <begin position="21"/>
        <end position="352"/>
    </location>
</feature>
<evidence type="ECO:0000259" key="4">
    <source>
        <dbReference type="SMART" id="SM00645"/>
    </source>
</evidence>